<evidence type="ECO:0000256" key="8">
    <source>
        <dbReference type="SAM" id="SignalP"/>
    </source>
</evidence>
<keyword evidence="4" id="KW-0378">Hydrolase</keyword>
<feature type="signal peptide" evidence="8">
    <location>
        <begin position="1"/>
        <end position="22"/>
    </location>
</feature>
<dbReference type="GO" id="GO:0008234">
    <property type="term" value="F:cysteine-type peptidase activity"/>
    <property type="evidence" value="ECO:0007669"/>
    <property type="project" value="UniProtKB-KW"/>
</dbReference>
<keyword evidence="5" id="KW-0788">Thiol protease</keyword>
<dbReference type="PRINTS" id="PR00705">
    <property type="entry name" value="PAPAIN"/>
</dbReference>
<keyword evidence="12" id="KW-1185">Reference proteome</keyword>
<accession>A0ABD1MXK6</accession>
<dbReference type="InterPro" id="IPR025661">
    <property type="entry name" value="Pept_asp_AS"/>
</dbReference>
<dbReference type="SMART" id="SM00848">
    <property type="entry name" value="Inhibitor_I29"/>
    <property type="match status" value="1"/>
</dbReference>
<dbReference type="PROSITE" id="PS00639">
    <property type="entry name" value="THIOL_PROTEASE_HIS"/>
    <property type="match status" value="1"/>
</dbReference>
<dbReference type="InterPro" id="IPR000668">
    <property type="entry name" value="Peptidase_C1A_C"/>
</dbReference>
<dbReference type="Proteomes" id="UP001603857">
    <property type="component" value="Unassembled WGS sequence"/>
</dbReference>
<evidence type="ECO:0000256" key="5">
    <source>
        <dbReference type="ARBA" id="ARBA00022807"/>
    </source>
</evidence>
<comment type="similarity">
    <text evidence="1">Belongs to the peptidase C1 family.</text>
</comment>
<evidence type="ECO:0000256" key="4">
    <source>
        <dbReference type="ARBA" id="ARBA00022801"/>
    </source>
</evidence>
<dbReference type="CDD" id="cd02248">
    <property type="entry name" value="Peptidase_C1A"/>
    <property type="match status" value="1"/>
</dbReference>
<feature type="chain" id="PRO_5044810247" evidence="8">
    <location>
        <begin position="23"/>
        <end position="334"/>
    </location>
</feature>
<dbReference type="Gene3D" id="3.90.70.10">
    <property type="entry name" value="Cysteine proteinases"/>
    <property type="match status" value="1"/>
</dbReference>
<dbReference type="InterPro" id="IPR025660">
    <property type="entry name" value="Pept_his_AS"/>
</dbReference>
<name>A0ABD1MXK6_9FABA</name>
<organism evidence="11 12">
    <name type="scientific">Flemingia macrophylla</name>
    <dbReference type="NCBI Taxonomy" id="520843"/>
    <lineage>
        <taxon>Eukaryota</taxon>
        <taxon>Viridiplantae</taxon>
        <taxon>Streptophyta</taxon>
        <taxon>Embryophyta</taxon>
        <taxon>Tracheophyta</taxon>
        <taxon>Spermatophyta</taxon>
        <taxon>Magnoliopsida</taxon>
        <taxon>eudicotyledons</taxon>
        <taxon>Gunneridae</taxon>
        <taxon>Pentapetalae</taxon>
        <taxon>rosids</taxon>
        <taxon>fabids</taxon>
        <taxon>Fabales</taxon>
        <taxon>Fabaceae</taxon>
        <taxon>Papilionoideae</taxon>
        <taxon>50 kb inversion clade</taxon>
        <taxon>NPAAA clade</taxon>
        <taxon>indigoferoid/millettioid clade</taxon>
        <taxon>Phaseoleae</taxon>
        <taxon>Flemingia</taxon>
    </lineage>
</organism>
<dbReference type="SUPFAM" id="SSF54001">
    <property type="entry name" value="Cysteine proteinases"/>
    <property type="match status" value="1"/>
</dbReference>
<evidence type="ECO:0000259" key="9">
    <source>
        <dbReference type="SMART" id="SM00645"/>
    </source>
</evidence>
<dbReference type="InterPro" id="IPR038765">
    <property type="entry name" value="Papain-like_cys_pep_sf"/>
</dbReference>
<sequence length="334" mass="36764">MAIAVQMKHFVVFCVIVWTCTCQVISRTLDDSSVVKQHEEWMLKYKRIYSDDAEKEKRFNVFVENLEYIEKFNNAGNPSYKLGLNQFSDLTEQEFISSHGVKISNPISDSSSYKTAFNLTGVPSSMDWRANGAVTNVNDQGGCSCCWAFATVAAIEGIVQIKTGKLISLSAQQLVDCNTDNNGCVRGNMDSAFKYIINNQGLASETGYTYQGSVGTCKAEQAVVKISGFVDVLPNSEDHLLQAVATQPVSVYVTLSDNFRQYSEGVFAGPCGTELDHCVTVIGYGTSEDGTKYWLLKNSWGEGWGEKGYMRMLRESADPRGLCGVAISPSYPTM</sequence>
<keyword evidence="7" id="KW-0325">Glycoprotein</keyword>
<evidence type="ECO:0000256" key="7">
    <source>
        <dbReference type="ARBA" id="ARBA00023180"/>
    </source>
</evidence>
<evidence type="ECO:0000256" key="2">
    <source>
        <dbReference type="ARBA" id="ARBA00022670"/>
    </source>
</evidence>
<dbReference type="FunFam" id="3.90.70.10:FF:000067">
    <property type="entry name" value="Senescence-specific cysteine protease"/>
    <property type="match status" value="1"/>
</dbReference>
<dbReference type="InterPro" id="IPR013201">
    <property type="entry name" value="Prot_inhib_I29"/>
</dbReference>
<evidence type="ECO:0000256" key="3">
    <source>
        <dbReference type="ARBA" id="ARBA00022729"/>
    </source>
</evidence>
<dbReference type="Pfam" id="PF08246">
    <property type="entry name" value="Inhibitor_I29"/>
    <property type="match status" value="1"/>
</dbReference>
<evidence type="ECO:0000313" key="11">
    <source>
        <dbReference type="EMBL" id="KAL2340558.1"/>
    </source>
</evidence>
<dbReference type="SMART" id="SM00645">
    <property type="entry name" value="Pept_C1"/>
    <property type="match status" value="1"/>
</dbReference>
<feature type="domain" description="Cathepsin propeptide inhibitor" evidence="10">
    <location>
        <begin position="38"/>
        <end position="95"/>
    </location>
</feature>
<dbReference type="Pfam" id="PF00112">
    <property type="entry name" value="Peptidase_C1"/>
    <property type="match status" value="1"/>
</dbReference>
<proteinExistence type="inferred from homology"/>
<reference evidence="11 12" key="1">
    <citation type="submission" date="2024-08" db="EMBL/GenBank/DDBJ databases">
        <title>Insights into the chromosomal genome structure of Flemingia macrophylla.</title>
        <authorList>
            <person name="Ding Y."/>
            <person name="Zhao Y."/>
            <person name="Bi W."/>
            <person name="Wu M."/>
            <person name="Zhao G."/>
            <person name="Gong Y."/>
            <person name="Li W."/>
            <person name="Zhang P."/>
        </authorList>
    </citation>
    <scope>NUCLEOTIDE SEQUENCE [LARGE SCALE GENOMIC DNA]</scope>
    <source>
        <strain evidence="11">DYQJB</strain>
        <tissue evidence="11">Leaf</tissue>
    </source>
</reference>
<protein>
    <submittedName>
        <fullName evidence="11">Uncharacterized protein</fullName>
    </submittedName>
</protein>
<evidence type="ECO:0000256" key="6">
    <source>
        <dbReference type="ARBA" id="ARBA00023157"/>
    </source>
</evidence>
<evidence type="ECO:0000313" key="12">
    <source>
        <dbReference type="Proteomes" id="UP001603857"/>
    </source>
</evidence>
<dbReference type="EMBL" id="JBGMDY010000003">
    <property type="protein sequence ID" value="KAL2340558.1"/>
    <property type="molecule type" value="Genomic_DNA"/>
</dbReference>
<keyword evidence="3 8" id="KW-0732">Signal</keyword>
<feature type="domain" description="Peptidase C1A papain C-terminal" evidence="9">
    <location>
        <begin position="122"/>
        <end position="333"/>
    </location>
</feature>
<dbReference type="GO" id="GO:0006508">
    <property type="term" value="P:proteolysis"/>
    <property type="evidence" value="ECO:0007669"/>
    <property type="project" value="UniProtKB-KW"/>
</dbReference>
<evidence type="ECO:0000259" key="10">
    <source>
        <dbReference type="SMART" id="SM00848"/>
    </source>
</evidence>
<dbReference type="AlphaFoldDB" id="A0ABD1MXK6"/>
<dbReference type="InterPro" id="IPR039417">
    <property type="entry name" value="Peptidase_C1A_papain-like"/>
</dbReference>
<dbReference type="InterPro" id="IPR013128">
    <property type="entry name" value="Peptidase_C1A"/>
</dbReference>
<dbReference type="PANTHER" id="PTHR12411">
    <property type="entry name" value="CYSTEINE PROTEASE FAMILY C1-RELATED"/>
    <property type="match status" value="1"/>
</dbReference>
<evidence type="ECO:0000256" key="1">
    <source>
        <dbReference type="ARBA" id="ARBA00008455"/>
    </source>
</evidence>
<dbReference type="PROSITE" id="PS00640">
    <property type="entry name" value="THIOL_PROTEASE_ASN"/>
    <property type="match status" value="1"/>
</dbReference>
<keyword evidence="2" id="KW-0645">Protease</keyword>
<gene>
    <name evidence="11" type="ORF">Fmac_008498</name>
</gene>
<keyword evidence="6" id="KW-1015">Disulfide bond</keyword>
<comment type="caution">
    <text evidence="11">The sequence shown here is derived from an EMBL/GenBank/DDBJ whole genome shotgun (WGS) entry which is preliminary data.</text>
</comment>